<organism evidence="3 4">
    <name type="scientific">Devosia sediminis</name>
    <dbReference type="NCBI Taxonomy" id="2798801"/>
    <lineage>
        <taxon>Bacteria</taxon>
        <taxon>Pseudomonadati</taxon>
        <taxon>Pseudomonadota</taxon>
        <taxon>Alphaproteobacteria</taxon>
        <taxon>Hyphomicrobiales</taxon>
        <taxon>Devosiaceae</taxon>
        <taxon>Devosia</taxon>
    </lineage>
</organism>
<name>A0A934IQ03_9HYPH</name>
<dbReference type="Pfam" id="PF07987">
    <property type="entry name" value="DUF1775"/>
    <property type="match status" value="1"/>
</dbReference>
<accession>A0A934IQ03</accession>
<proteinExistence type="predicted"/>
<dbReference type="Gene3D" id="2.60.40.2230">
    <property type="entry name" value="Uncharacterised protein YcnI-like PF07987, DUF1775"/>
    <property type="match status" value="1"/>
</dbReference>
<dbReference type="AlphaFoldDB" id="A0A934IQ03"/>
<gene>
    <name evidence="3" type="ORF">JEQ47_08235</name>
</gene>
<evidence type="ECO:0000259" key="2">
    <source>
        <dbReference type="Pfam" id="PF07987"/>
    </source>
</evidence>
<reference evidence="3" key="1">
    <citation type="submission" date="2020-12" db="EMBL/GenBank/DDBJ databases">
        <title>Devosia sp. MSA67 isolated from Mo River.</title>
        <authorList>
            <person name="Ma F."/>
            <person name="Zi Z."/>
        </authorList>
    </citation>
    <scope>NUCLEOTIDE SEQUENCE</scope>
    <source>
        <strain evidence="3">MSA67</strain>
    </source>
</reference>
<evidence type="ECO:0000256" key="1">
    <source>
        <dbReference type="SAM" id="SignalP"/>
    </source>
</evidence>
<protein>
    <submittedName>
        <fullName evidence="3">DUF1775 domain-containing protein</fullName>
    </submittedName>
</protein>
<dbReference type="EMBL" id="JAEKMH010000002">
    <property type="protein sequence ID" value="MBJ3784703.1"/>
    <property type="molecule type" value="Genomic_DNA"/>
</dbReference>
<feature type="domain" description="YncI copper-binding" evidence="2">
    <location>
        <begin position="23"/>
        <end position="157"/>
    </location>
</feature>
<evidence type="ECO:0000313" key="3">
    <source>
        <dbReference type="EMBL" id="MBJ3784703.1"/>
    </source>
</evidence>
<comment type="caution">
    <text evidence="3">The sequence shown here is derived from an EMBL/GenBank/DDBJ whole genome shotgun (WGS) entry which is preliminary data.</text>
</comment>
<dbReference type="Proteomes" id="UP000602124">
    <property type="component" value="Unassembled WGS sequence"/>
</dbReference>
<evidence type="ECO:0000313" key="4">
    <source>
        <dbReference type="Proteomes" id="UP000602124"/>
    </source>
</evidence>
<keyword evidence="4" id="KW-1185">Reference proteome</keyword>
<sequence length="162" mass="16510">MPSQISLAALLLLLAGTGVAHAHATAGGASAGAGQPFTLLLTVPHGCQGQPTTEVVVGIPEGFLVAEGLAVSGWTVSSVTAPLSRPYRLNDQTISEGVIEITWIGGSLPDDETGVFAVQGIFADDMAPGPARFPLLQLCPDGEEAWIDAGGDRPAPFVDVLP</sequence>
<keyword evidence="1" id="KW-0732">Signal</keyword>
<dbReference type="InterPro" id="IPR012533">
    <property type="entry name" value="YcnI-copper_dom"/>
</dbReference>
<feature type="chain" id="PRO_5037139144" evidence="1">
    <location>
        <begin position="23"/>
        <end position="162"/>
    </location>
</feature>
<dbReference type="InterPro" id="IPR038507">
    <property type="entry name" value="YcnI-like_sf"/>
</dbReference>
<feature type="signal peptide" evidence="1">
    <location>
        <begin position="1"/>
        <end position="22"/>
    </location>
</feature>
<dbReference type="RefSeq" id="WP_198875940.1">
    <property type="nucleotide sequence ID" value="NZ_JAEKMH010000002.1"/>
</dbReference>